<evidence type="ECO:0000313" key="2">
    <source>
        <dbReference type="EMBL" id="QJS99183.1"/>
    </source>
</evidence>
<gene>
    <name evidence="2" type="ORF">G9272_01675</name>
</gene>
<dbReference type="EMBL" id="CP049838">
    <property type="protein sequence ID" value="QJS99183.1"/>
    <property type="molecule type" value="Genomic_DNA"/>
</dbReference>
<proteinExistence type="predicted"/>
<feature type="region of interest" description="Disordered" evidence="1">
    <location>
        <begin position="1"/>
        <end position="58"/>
    </location>
</feature>
<reference evidence="2" key="1">
    <citation type="submission" date="2020-03" db="EMBL/GenBank/DDBJ databases">
        <title>Molecular networking-based the target discovery of potent antiproliferative macrolactams: 5/6/7/16 polycyclic ansamycins and glycosylated trienomycin from Streptomyces cacaoi subsp. asoensis.</title>
        <authorList>
            <person name="Liu L.-L."/>
        </authorList>
    </citation>
    <scope>NUCLEOTIDE SEQUENCE [LARGE SCALE GENOMIC DNA]</scope>
    <source>
        <strain evidence="2">H2S5</strain>
    </source>
</reference>
<feature type="compositionally biased region" description="Basic and acidic residues" evidence="1">
    <location>
        <begin position="31"/>
        <end position="46"/>
    </location>
</feature>
<evidence type="ECO:0000313" key="3">
    <source>
        <dbReference type="Proteomes" id="UP000502665"/>
    </source>
</evidence>
<name>A0A6M4WFE4_9ACTN</name>
<keyword evidence="3" id="KW-1185">Reference proteome</keyword>
<organism evidence="2 3">
    <name type="scientific">Streptomyces asoensis</name>
    <dbReference type="NCBI Taxonomy" id="249586"/>
    <lineage>
        <taxon>Bacteria</taxon>
        <taxon>Bacillati</taxon>
        <taxon>Actinomycetota</taxon>
        <taxon>Actinomycetes</taxon>
        <taxon>Kitasatosporales</taxon>
        <taxon>Streptomycetaceae</taxon>
        <taxon>Streptomyces</taxon>
    </lineage>
</organism>
<feature type="compositionally biased region" description="Polar residues" evidence="1">
    <location>
        <begin position="1"/>
        <end position="12"/>
    </location>
</feature>
<accession>A0A6M4WFE4</accession>
<evidence type="ECO:0000256" key="1">
    <source>
        <dbReference type="SAM" id="MobiDB-lite"/>
    </source>
</evidence>
<dbReference type="Proteomes" id="UP000502665">
    <property type="component" value="Chromosome"/>
</dbReference>
<protein>
    <submittedName>
        <fullName evidence="2">Uncharacterized protein</fullName>
    </submittedName>
</protein>
<sequence>MASRSGPGQENAQLRHAVDSHAGVDQADAAGVHEGHAAEVHHDPRRLCRAGPEQQGSAEDVLDVVVDLALHRHDTHATDHATLDGEPPWAVRLLDAGHRLLDCAWTCPD</sequence>
<dbReference type="AlphaFoldDB" id="A0A6M4WFE4"/>